<gene>
    <name evidence="10" type="ORF">GCM10008932_03600</name>
</gene>
<feature type="transmembrane region" description="Helical" evidence="7">
    <location>
        <begin position="281"/>
        <end position="300"/>
    </location>
</feature>
<evidence type="ECO:0000256" key="5">
    <source>
        <dbReference type="ARBA" id="ARBA00022989"/>
    </source>
</evidence>
<feature type="transmembrane region" description="Helical" evidence="7">
    <location>
        <begin position="149"/>
        <end position="175"/>
    </location>
</feature>
<feature type="compositionally biased region" description="Basic residues" evidence="8">
    <location>
        <begin position="21"/>
        <end position="40"/>
    </location>
</feature>
<protein>
    <submittedName>
        <fullName evidence="10">Carbohydrate ABC transporter permease</fullName>
    </submittedName>
</protein>
<proteinExistence type="inferred from homology"/>
<keyword evidence="11" id="KW-1185">Reference proteome</keyword>
<evidence type="ECO:0000256" key="4">
    <source>
        <dbReference type="ARBA" id="ARBA00022692"/>
    </source>
</evidence>
<evidence type="ECO:0000256" key="3">
    <source>
        <dbReference type="ARBA" id="ARBA00022475"/>
    </source>
</evidence>
<organism evidence="10 11">
    <name type="scientific">Alkalibacterium iburiense</name>
    <dbReference type="NCBI Taxonomy" id="290589"/>
    <lineage>
        <taxon>Bacteria</taxon>
        <taxon>Bacillati</taxon>
        <taxon>Bacillota</taxon>
        <taxon>Bacilli</taxon>
        <taxon>Lactobacillales</taxon>
        <taxon>Carnobacteriaceae</taxon>
        <taxon>Alkalibacterium</taxon>
    </lineage>
</organism>
<comment type="caution">
    <text evidence="10">The sequence shown here is derived from an EMBL/GenBank/DDBJ whole genome shotgun (WGS) entry which is preliminary data.</text>
</comment>
<keyword evidence="3" id="KW-1003">Cell membrane</keyword>
<dbReference type="SUPFAM" id="SSF161098">
    <property type="entry name" value="MetI-like"/>
    <property type="match status" value="1"/>
</dbReference>
<comment type="subcellular location">
    <subcellularLocation>
        <location evidence="1 7">Cell membrane</location>
        <topology evidence="1 7">Multi-pass membrane protein</topology>
    </subcellularLocation>
</comment>
<feature type="transmembrane region" description="Helical" evidence="7">
    <location>
        <begin position="181"/>
        <end position="199"/>
    </location>
</feature>
<dbReference type="InterPro" id="IPR000515">
    <property type="entry name" value="MetI-like"/>
</dbReference>
<dbReference type="Proteomes" id="UP001501166">
    <property type="component" value="Unassembled WGS sequence"/>
</dbReference>
<dbReference type="Gene3D" id="1.10.3720.10">
    <property type="entry name" value="MetI-like"/>
    <property type="match status" value="1"/>
</dbReference>
<name>A0ABN0X327_9LACT</name>
<dbReference type="PANTHER" id="PTHR43744:SF1">
    <property type="entry name" value="BINDING-PROTEIN-DEPENDENT TRANSPORT SYSTEMS INNER MEMBRANE COMPONENT"/>
    <property type="match status" value="1"/>
</dbReference>
<keyword evidence="6 7" id="KW-0472">Membrane</keyword>
<evidence type="ECO:0000313" key="11">
    <source>
        <dbReference type="Proteomes" id="UP001501166"/>
    </source>
</evidence>
<evidence type="ECO:0000259" key="9">
    <source>
        <dbReference type="PROSITE" id="PS50928"/>
    </source>
</evidence>
<feature type="region of interest" description="Disordered" evidence="8">
    <location>
        <begin position="1"/>
        <end position="40"/>
    </location>
</feature>
<evidence type="ECO:0000256" key="7">
    <source>
        <dbReference type="RuleBase" id="RU363032"/>
    </source>
</evidence>
<feature type="transmembrane region" description="Helical" evidence="7">
    <location>
        <begin position="113"/>
        <end position="137"/>
    </location>
</feature>
<keyword evidence="4 7" id="KW-0812">Transmembrane</keyword>
<evidence type="ECO:0000256" key="8">
    <source>
        <dbReference type="SAM" id="MobiDB-lite"/>
    </source>
</evidence>
<keyword evidence="5 7" id="KW-1133">Transmembrane helix</keyword>
<evidence type="ECO:0000256" key="6">
    <source>
        <dbReference type="ARBA" id="ARBA00023136"/>
    </source>
</evidence>
<dbReference type="PANTHER" id="PTHR43744">
    <property type="entry name" value="ABC TRANSPORTER PERMEASE PROTEIN MG189-RELATED-RELATED"/>
    <property type="match status" value="1"/>
</dbReference>
<sequence length="316" mass="35620">MDISLKKKQVKDQTVAPKPEKGRKKHPFSKLKKPNKTHKLGRSRAGNAFMFTIMSIAGVFMALPLIMIANNALKPLDELFRFPPRIFVQNPTFENFTDLMVLMNNSWVPFSRYIMNTLLITGIGTVGHIILASMAAYPLAKHDFPGKKLLFQMVVLSLMFSYQVTFIPNYMIISFMGINNTYLAVILPAFAYGLGLYLMKQFMEQIPDSLIESAYIDGASEWMIFWKIVMPNVKPAWMTLAIFQFQSLWANTGSGFLRSEQIKPLQFALYQITNGGPARQGAAAVVQLIIAAVPITFFIMCQSQVIETMTTSGMKE</sequence>
<reference evidence="10 11" key="1">
    <citation type="journal article" date="2019" name="Int. J. Syst. Evol. Microbiol.">
        <title>The Global Catalogue of Microorganisms (GCM) 10K type strain sequencing project: providing services to taxonomists for standard genome sequencing and annotation.</title>
        <authorList>
            <consortium name="The Broad Institute Genomics Platform"/>
            <consortium name="The Broad Institute Genome Sequencing Center for Infectious Disease"/>
            <person name="Wu L."/>
            <person name="Ma J."/>
        </authorList>
    </citation>
    <scope>NUCLEOTIDE SEQUENCE [LARGE SCALE GENOMIC DNA]</scope>
    <source>
        <strain evidence="10 11">JCM 12662</strain>
    </source>
</reference>
<evidence type="ECO:0000256" key="1">
    <source>
        <dbReference type="ARBA" id="ARBA00004651"/>
    </source>
</evidence>
<dbReference type="EMBL" id="BAAACW010000021">
    <property type="protein sequence ID" value="GAA0353837.1"/>
    <property type="molecule type" value="Genomic_DNA"/>
</dbReference>
<dbReference type="InterPro" id="IPR035906">
    <property type="entry name" value="MetI-like_sf"/>
</dbReference>
<dbReference type="Pfam" id="PF00528">
    <property type="entry name" value="BPD_transp_1"/>
    <property type="match status" value="1"/>
</dbReference>
<accession>A0ABN0X327</accession>
<dbReference type="PROSITE" id="PS50928">
    <property type="entry name" value="ABC_TM1"/>
    <property type="match status" value="1"/>
</dbReference>
<feature type="transmembrane region" description="Helical" evidence="7">
    <location>
        <begin position="48"/>
        <end position="69"/>
    </location>
</feature>
<dbReference type="RefSeq" id="WP_343753407.1">
    <property type="nucleotide sequence ID" value="NZ_BAAACW010000021.1"/>
</dbReference>
<feature type="domain" description="ABC transmembrane type-1" evidence="9">
    <location>
        <begin position="114"/>
        <end position="301"/>
    </location>
</feature>
<comment type="similarity">
    <text evidence="7">Belongs to the binding-protein-dependent transport system permease family.</text>
</comment>
<dbReference type="CDD" id="cd06261">
    <property type="entry name" value="TM_PBP2"/>
    <property type="match status" value="1"/>
</dbReference>
<evidence type="ECO:0000256" key="2">
    <source>
        <dbReference type="ARBA" id="ARBA00022448"/>
    </source>
</evidence>
<evidence type="ECO:0000313" key="10">
    <source>
        <dbReference type="EMBL" id="GAA0353837.1"/>
    </source>
</evidence>
<keyword evidence="2 7" id="KW-0813">Transport</keyword>